<gene>
    <name evidence="3" type="ORF">CXF42_02950</name>
</gene>
<dbReference type="AlphaFoldDB" id="A0A426Q673"/>
<keyword evidence="2" id="KW-0812">Transmembrane</keyword>
<protein>
    <submittedName>
        <fullName evidence="3">TIGR02234 family membrane protein</fullName>
    </submittedName>
</protein>
<proteinExistence type="predicted"/>
<evidence type="ECO:0000313" key="3">
    <source>
        <dbReference type="EMBL" id="RRQ05038.1"/>
    </source>
</evidence>
<accession>A0A426Q673</accession>
<reference evidence="3 4" key="1">
    <citation type="submission" date="2018-01" db="EMBL/GenBank/DDBJ databases">
        <title>Twenty Corynebacterium bovis Genomes.</title>
        <authorList>
            <person name="Gulvik C.A."/>
        </authorList>
    </citation>
    <scope>NUCLEOTIDE SEQUENCE [LARGE SCALE GENOMIC DNA]</scope>
    <source>
        <strain evidence="3 4">16-2004</strain>
    </source>
</reference>
<evidence type="ECO:0000256" key="2">
    <source>
        <dbReference type="SAM" id="Phobius"/>
    </source>
</evidence>
<dbReference type="NCBIfam" id="TIGR02234">
    <property type="entry name" value="trp_oprn_chp"/>
    <property type="match status" value="1"/>
</dbReference>
<feature type="transmembrane region" description="Helical" evidence="2">
    <location>
        <begin position="59"/>
        <end position="82"/>
    </location>
</feature>
<name>A0A426Q673_9CORY</name>
<comment type="caution">
    <text evidence="3">The sequence shown here is derived from an EMBL/GenBank/DDBJ whole genome shotgun (WGS) entry which is preliminary data.</text>
</comment>
<dbReference type="Pfam" id="PF09534">
    <property type="entry name" value="Trp_oprn_chp"/>
    <property type="match status" value="1"/>
</dbReference>
<feature type="transmembrane region" description="Helical" evidence="2">
    <location>
        <begin position="20"/>
        <end position="39"/>
    </location>
</feature>
<dbReference type="Proteomes" id="UP000278422">
    <property type="component" value="Unassembled WGS sequence"/>
</dbReference>
<evidence type="ECO:0000256" key="1">
    <source>
        <dbReference type="SAM" id="MobiDB-lite"/>
    </source>
</evidence>
<feature type="region of interest" description="Disordered" evidence="1">
    <location>
        <begin position="178"/>
        <end position="253"/>
    </location>
</feature>
<feature type="compositionally biased region" description="Basic and acidic residues" evidence="1">
    <location>
        <begin position="182"/>
        <end position="194"/>
    </location>
</feature>
<dbReference type="InterPro" id="IPR011746">
    <property type="entry name" value="Trp_synth-assoc_CHP"/>
</dbReference>
<feature type="transmembrane region" description="Helical" evidence="2">
    <location>
        <begin position="89"/>
        <end position="113"/>
    </location>
</feature>
<feature type="compositionally biased region" description="Low complexity" evidence="1">
    <location>
        <begin position="236"/>
        <end position="253"/>
    </location>
</feature>
<feature type="transmembrane region" description="Helical" evidence="2">
    <location>
        <begin position="153"/>
        <end position="172"/>
    </location>
</feature>
<keyword evidence="2" id="KW-0472">Membrane</keyword>
<keyword evidence="4" id="KW-1185">Reference proteome</keyword>
<keyword evidence="2" id="KW-1133">Transmembrane helix</keyword>
<organism evidence="3 4">
    <name type="scientific">Corynebacterium bovis</name>
    <dbReference type="NCBI Taxonomy" id="36808"/>
    <lineage>
        <taxon>Bacteria</taxon>
        <taxon>Bacillati</taxon>
        <taxon>Actinomycetota</taxon>
        <taxon>Actinomycetes</taxon>
        <taxon>Mycobacteriales</taxon>
        <taxon>Corynebacteriaceae</taxon>
        <taxon>Corynebacterium</taxon>
    </lineage>
</organism>
<dbReference type="RefSeq" id="WP_125174489.1">
    <property type="nucleotide sequence ID" value="NZ_JBHYBM010000021.1"/>
</dbReference>
<sequence>MSATTPAETGRRRPGGRATALILAVVSAAVLWGAGRLTWVTAVVEDDKSGGTVKDVVGAVYHPAVTPLALAILAAMILSWATGPRVRRVLGVVAAALAALAALPPVMLLTGGVDLERTRRLLSSGAATQKQSAPDQISDWAQVSSAEVHHLPVALAILAAAVGVVGGILLMMRPGTVSAGHSRYETPEARRQGVEEDLEANPRSGRVLWDALDAGVDPTDRDPDDGTATGTGTGTATGTATGTDPEGDGPIAR</sequence>
<evidence type="ECO:0000313" key="4">
    <source>
        <dbReference type="Proteomes" id="UP000278422"/>
    </source>
</evidence>
<dbReference type="EMBL" id="PQNQ01000005">
    <property type="protein sequence ID" value="RRQ05038.1"/>
    <property type="molecule type" value="Genomic_DNA"/>
</dbReference>
<dbReference type="InterPro" id="IPR019051">
    <property type="entry name" value="Trp_biosyn_TM_oprn/chp"/>
</dbReference>